<dbReference type="GO" id="GO:0003824">
    <property type="term" value="F:catalytic activity"/>
    <property type="evidence" value="ECO:0007669"/>
    <property type="project" value="UniProtKB-ARBA"/>
</dbReference>
<evidence type="ECO:0000313" key="4">
    <source>
        <dbReference type="EMBL" id="KJV36620.1"/>
    </source>
</evidence>
<dbReference type="InterPro" id="IPR010069">
    <property type="entry name" value="CdiA_FHA1_rpt"/>
</dbReference>
<dbReference type="OrthoDB" id="2664633at2"/>
<dbReference type="NCBIfam" id="TIGR01731">
    <property type="entry name" value="fil_hemag_20aa"/>
    <property type="match status" value="23"/>
</dbReference>
<feature type="region of interest" description="Disordered" evidence="1">
    <location>
        <begin position="1567"/>
        <end position="1609"/>
    </location>
</feature>
<dbReference type="InterPro" id="IPR011050">
    <property type="entry name" value="Pectin_lyase_fold/virulence"/>
</dbReference>
<dbReference type="InterPro" id="IPR008638">
    <property type="entry name" value="FhaB/CdiA-like_TPS"/>
</dbReference>
<evidence type="ECO:0000259" key="3">
    <source>
        <dbReference type="SMART" id="SM00912"/>
    </source>
</evidence>
<feature type="signal peptide" evidence="2">
    <location>
        <begin position="1"/>
        <end position="23"/>
    </location>
</feature>
<comment type="caution">
    <text evidence="4">The sequence shown here is derived from an EMBL/GenBank/DDBJ whole genome shotgun (WGS) entry which is preliminary data.</text>
</comment>
<dbReference type="Proteomes" id="UP000033651">
    <property type="component" value="Unassembled WGS sequence"/>
</dbReference>
<sequence>MKRPSFPHGTAHALAFAIFVALAGGPIAAQAQVAPAPGSDHAPGMDHAANGTPVVNIVAPNQRGVSHNQYHDFNVDPRGLVLNNSGAVSQAQQAGYIVGNPNLANGASARLIVNEVTSGNASSLRGFTEVAGQRAEVVIANPNGIHCDGCGFINTSRGTLVTGTPLFGGDGSLAAFRVTRGHLAIDGAGLNGAGTDRLDLIARTVAANAKAWANELNVVTGANQVDYAGLGAQSIAGEGAAGISLDVAALGGMYANKIRLLGTEAGVGVRNAGELATQGGDFTITQAGRLELTGKTVSAGQLTVSAAALGNSGTLAAGGSIMLSATGAIDISGTVHAANDATLQAGGVLANSGKLYAVGGQLGLHAASFRNAGAGDAYAGQRLAVHAGDIHNEASVESAAELLLQANGALRNAGTVIASGPARLEGGDIDNSGRLSLAGTAALWATRALLNSGTLVAGGDTSVRALGFTNHGHWQSGGDMTMSVASLSVGAHGVLYAVRALALDVDGTLDNAGQVYAAGTLAVRAGALDNASTVRAGGDVTVRVQGELGNRGTLLSDTGNVTLAAARITQAGTVSAVGDATLAATGALDNTGTTVARGNLAITAGTLVSSGVLGAGIQADGSLGTAGLIDATVAGALSVHGDTLAASGLALSGASLDLAHARLRTAGDITLTARQGGIDTADADVATAGALALQAAGAVTNRAGVLQGGTLAISGSHLDNTGGTLTQTGSADQMLSFAGGLDNSHGRITSNGTNITVRASAIVNNGGAIEHAGAGLLTMRSGEGVANRAGRIVGNGALDLDAQGMLDSRSGTISLAQGVTLHAASIANDGGTLVGGAVEVGTTGTFSNDAGTLQSGGATTLHAASLANGSGQIKGLGGELIRLGITDALVNGAGGFIGGNGGLWLHAGWLENTGQLYAGTRADVSVVGHLVNRGAVQAMGGLAVNTGAALDNDGGRIEAGAGDAGAALDLQGGWLTNVGGRIANSGAGQTRFGFGTVDNRQGTLGGQGNVALAAASLRNGGGRVVAGGDLSLGAGRVDNTQGNVFAAGALDWHDGEATLTNTGGQFGAGARLALTLAWLENQDGNASSNGDVALSLTGGVAGGGRVIAGRDLDIHLPGDFANGGGSQFKANRNFGLHLGGAFYNRDGAVLESVGALTIDAATIDNGVGARISSAATTLTARGQVTNRGRLEGDALTVHGTDIDNTGAMIGDTITVRAGNLTNGADLGGATDNAAYQSALIAATQDVRLLVGGTFLNRDALVFALGDIFIAADDAGSRTQAIINRSGAIEADQRVTLAAQQVTNERRVFETETVHLADGAVTQASGPVVRYAYNDPDPNHRPPNVDPSQVVSAEEIQLARAYCQRNGYDDHRCIGFRDGDGIPTAFEATFVDTLVSYERLKRTSAEGRIVGGTDIVMAGSVTNDKSTVAAGNHLIINGAGQGAVGPGETAIGGEVIRNIAWAPTGTVRTVTSYGVGWEALVHDPRRWVPDGFRIYGKGSSAATVGLGDGQRPAWITLDPGQGLAARMTAGGTLEFHGEAIENTTVGADGKPISGVQLGANAGGGHVVGPGAGPVGHAGGDIDLGGLADAPGNSHAGPRPGAQSIGGPDAPAGHIRLPASGLYTTHPGSGSAYLIETDPRFASQAGFLGSDYLMRRLGFDGTRVMKRLGDGFYEQRMVLDQITSLTGRRYLTDNTDALAQYRALMDAGADAAGAIQLAVGVALTADQMAGLTQDIVWLVNQEVNGEKVLVPVVYLSAAHAQEVAQGGAILSGKSVVLDASGALTNTGSIAASRDASLKAGTLLNAGNLGAGGDLSITAAQDILNAGTIKGGNVSLAAGNDIRSGADLGRVELGGVVLGDAVAPMDAARLGAPAGGGISASGSLVANAGRDLTLDKVLVSAGSDLSLSAKRDLTMTAAGVKAGGDAQLVAGRDINLGATSQTTAVHGGMHNSERTEHAVSTIDAGGSAVLAAGRDVVSEGARVTTGDQLVVSAGRDVVLNAVTDTERHEVRGKEGKTLVRVSTMDQALNGTQLAGSQGVVVSAGRDIKATAVTLASDKGGVALAAANDIHLNAGSEQHTTEKTTQKKTSSTFSSKRASTRDAADDTYAVGSTVLGAEGVTLAAARDITLQGTQVGSDGAIALAAGRDIVLEATHDRYSESHASQVKKSGFVLNRGLAPVQQGKATVRDSSTTQTIAHGTTLSGDSVTAAAGRNLVGEGVQIAATNDVLLAAGNDLRLTTAENTYSTSQDSSVTYTGFSRQGLNDDYGKAKDSQGQGVTEVAHSGSLVGSIHGQVTLTAGNDLHLTGTDVISDKATTLVGKNVTIDAAVATSDATQYQRHDEGGITVGLGGSMVSLAMDARQSARRANEVDDGRLKALYAAKAAYDMKDIASAYAANGVGTATGGKAGEEGVNVQVSIGGKSASSRTTSHDEAAFGSHIRSKGDVTIAATGGDLNIIGSEVTGNNVALAAAHDINLLSQAENHTLKNDASNSSGGVGVSFGTNGLGIFAEASVGNGKVRGNGTTHAETTINAGNALTLLSGNDITIQGAQLKGNQVIADIGNNLTIRSEQDTDDYASKTMQAGGKVMFGWTQSGFVSASGYYSKGTVDSHYQSVNEVSGIKAGAGGFQLNVGGTTHLIGGQIASTADASKSLLSTGNLVYEDLHNESKYKASQVSVSGGTTASSNVNGAIGAGFGLATPQNERKTGDTLAGVAAGTILVRDNPSVDFTGLDRKPTLEDEGFKNIFDAEKVAKNQELGQVAGQVGFRAAGDIGEKLKFEEGSAEKIALHAAIAVGVASMAGGNAGDAAKGVAATQLAINAMADAIESAGYKRGTSEFDALLKLGSIAIGAGVGGDGGASAALNATTYNYLKHEQRAQRDEEIKACGANASCQEERTKYWDKKSADQSLSLTQGYGSSMDPEIYQRLLDTNPYSPAYDQLLAEGIASMPRFGRGGDSSIGVSKMVLGIDGNPAMQAAYGGLSPAARARLEISVLGPLFGGPGAATELFGGSAAQISAANSLGMDAFLMSSAGTWRGLKSRLAEARTSASEKTSANEIYTPDLPPNSWLAKADQAGSISTAKNYPLGRGSTGRTVPKDLNEQLAMREVLGKPELGRFLPLKKGMTDARWLSSDGWFKMSQRVNGVEIHYVMNVKTGEVDDFKFK</sequence>
<protein>
    <recommendedName>
        <fullName evidence="3">Filamentous haemagglutinin FhaB/tRNA nuclease CdiA-like TPS domain-containing protein</fullName>
    </recommendedName>
</protein>
<feature type="compositionally biased region" description="Gly residues" evidence="1">
    <location>
        <begin position="1567"/>
        <end position="1581"/>
    </location>
</feature>
<evidence type="ECO:0000313" key="5">
    <source>
        <dbReference type="Proteomes" id="UP000033651"/>
    </source>
</evidence>
<feature type="domain" description="Filamentous haemagglutinin FhaB/tRNA nuclease CdiA-like TPS" evidence="3">
    <location>
        <begin position="49"/>
        <end position="170"/>
    </location>
</feature>
<gene>
    <name evidence="4" type="ORF">VI08_03575</name>
</gene>
<dbReference type="Gene3D" id="2.160.20.10">
    <property type="entry name" value="Single-stranded right-handed beta-helix, Pectin lyase-like"/>
    <property type="match status" value="1"/>
</dbReference>
<dbReference type="EMBL" id="JZRB01000006">
    <property type="protein sequence ID" value="KJV36620.1"/>
    <property type="molecule type" value="Genomic_DNA"/>
</dbReference>
<dbReference type="PATRIC" id="fig|345309.4.peg.3623"/>
<dbReference type="InterPro" id="IPR008619">
    <property type="entry name" value="Filamentous_hemagglutn_rpt"/>
</dbReference>
<dbReference type="Pfam" id="PF05860">
    <property type="entry name" value="TPS"/>
    <property type="match status" value="1"/>
</dbReference>
<name>A0A0F3KZC9_9GAMM</name>
<accession>A0A0F3KZC9</accession>
<proteinExistence type="predicted"/>
<dbReference type="SUPFAM" id="SSF51126">
    <property type="entry name" value="Pectin lyase-like"/>
    <property type="match status" value="1"/>
</dbReference>
<reference evidence="4 5" key="1">
    <citation type="submission" date="2015-03" db="EMBL/GenBank/DDBJ databases">
        <title>Draft genome sequence of Luteibacter yeojuensis strain SU11.</title>
        <authorList>
            <person name="Sulaiman J."/>
            <person name="Priya K."/>
            <person name="Chan K.-G."/>
        </authorList>
    </citation>
    <scope>NUCLEOTIDE SEQUENCE [LARGE SCALE GENOMIC DNA]</scope>
    <source>
        <strain evidence="4 5">SU11</strain>
    </source>
</reference>
<evidence type="ECO:0000256" key="1">
    <source>
        <dbReference type="SAM" id="MobiDB-lite"/>
    </source>
</evidence>
<dbReference type="InterPro" id="IPR025157">
    <property type="entry name" value="Hemagglutinin_rpt"/>
</dbReference>
<feature type="chain" id="PRO_5002463244" description="Filamentous haemagglutinin FhaB/tRNA nuclease CdiA-like TPS domain-containing protein" evidence="2">
    <location>
        <begin position="24"/>
        <end position="3157"/>
    </location>
</feature>
<organism evidence="4 5">
    <name type="scientific">Luteibacter yeojuensis</name>
    <dbReference type="NCBI Taxonomy" id="345309"/>
    <lineage>
        <taxon>Bacteria</taxon>
        <taxon>Pseudomonadati</taxon>
        <taxon>Pseudomonadota</taxon>
        <taxon>Gammaproteobacteria</taxon>
        <taxon>Lysobacterales</taxon>
        <taxon>Rhodanobacteraceae</taxon>
        <taxon>Luteibacter</taxon>
    </lineage>
</organism>
<dbReference type="Pfam" id="PF13332">
    <property type="entry name" value="Fil_haemagg_2"/>
    <property type="match status" value="4"/>
</dbReference>
<dbReference type="RefSeq" id="WP_045828179.1">
    <property type="nucleotide sequence ID" value="NZ_JZRB01000006.1"/>
</dbReference>
<evidence type="ECO:0000256" key="2">
    <source>
        <dbReference type="SAM" id="SignalP"/>
    </source>
</evidence>
<dbReference type="NCBIfam" id="TIGR01901">
    <property type="entry name" value="adhes_NPXG"/>
    <property type="match status" value="1"/>
</dbReference>
<dbReference type="InterPro" id="IPR012334">
    <property type="entry name" value="Pectin_lyas_fold"/>
</dbReference>
<keyword evidence="5" id="KW-1185">Reference proteome</keyword>
<feature type="compositionally biased region" description="Low complexity" evidence="1">
    <location>
        <begin position="2083"/>
        <end position="2093"/>
    </location>
</feature>
<keyword evidence="2" id="KW-0732">Signal</keyword>
<feature type="region of interest" description="Disordered" evidence="1">
    <location>
        <begin position="2071"/>
        <end position="2098"/>
    </location>
</feature>
<dbReference type="SMART" id="SM00912">
    <property type="entry name" value="Haemagg_act"/>
    <property type="match status" value="1"/>
</dbReference>
<dbReference type="Pfam" id="PF05594">
    <property type="entry name" value="Fil_haemagg"/>
    <property type="match status" value="10"/>
</dbReference>